<evidence type="ECO:0000259" key="3">
    <source>
        <dbReference type="PROSITE" id="PS50089"/>
    </source>
</evidence>
<feature type="domain" description="RING-type" evidence="3">
    <location>
        <begin position="80"/>
        <end position="103"/>
    </location>
</feature>
<protein>
    <recommendedName>
        <fullName evidence="3">RING-type domain-containing protein</fullName>
    </recommendedName>
</protein>
<dbReference type="Gene3D" id="3.30.40.10">
    <property type="entry name" value="Zinc/RING finger domain, C3HC4 (zinc finger)"/>
    <property type="match status" value="1"/>
</dbReference>
<keyword evidence="1" id="KW-0479">Metal-binding</keyword>
<organism evidence="4 5">
    <name type="scientific">Cochliobolus sativus (strain ND90Pr / ATCC 201652)</name>
    <name type="common">Common root rot and spot blotch fungus</name>
    <name type="synonym">Bipolaris sorokiniana</name>
    <dbReference type="NCBI Taxonomy" id="665912"/>
    <lineage>
        <taxon>Eukaryota</taxon>
        <taxon>Fungi</taxon>
        <taxon>Dikarya</taxon>
        <taxon>Ascomycota</taxon>
        <taxon>Pezizomycotina</taxon>
        <taxon>Dothideomycetes</taxon>
        <taxon>Pleosporomycetidae</taxon>
        <taxon>Pleosporales</taxon>
        <taxon>Pleosporineae</taxon>
        <taxon>Pleosporaceae</taxon>
        <taxon>Bipolaris</taxon>
    </lineage>
</organism>
<feature type="compositionally biased region" description="Acidic residues" evidence="2">
    <location>
        <begin position="110"/>
        <end position="136"/>
    </location>
</feature>
<feature type="region of interest" description="Disordered" evidence="2">
    <location>
        <begin position="109"/>
        <end position="136"/>
    </location>
</feature>
<dbReference type="GO" id="GO:0008270">
    <property type="term" value="F:zinc ion binding"/>
    <property type="evidence" value="ECO:0007669"/>
    <property type="project" value="UniProtKB-KW"/>
</dbReference>
<dbReference type="OMA" id="CHHCITT"/>
<keyword evidence="1" id="KW-0863">Zinc-finger</keyword>
<keyword evidence="5" id="KW-1185">Reference proteome</keyword>
<reference evidence="4 5" key="1">
    <citation type="journal article" date="2012" name="PLoS Pathog.">
        <title>Diverse lifestyles and strategies of plant pathogenesis encoded in the genomes of eighteen Dothideomycetes fungi.</title>
        <authorList>
            <person name="Ohm R.A."/>
            <person name="Feau N."/>
            <person name="Henrissat B."/>
            <person name="Schoch C.L."/>
            <person name="Horwitz B.A."/>
            <person name="Barry K.W."/>
            <person name="Condon B.J."/>
            <person name="Copeland A.C."/>
            <person name="Dhillon B."/>
            <person name="Glaser F."/>
            <person name="Hesse C.N."/>
            <person name="Kosti I."/>
            <person name="LaButti K."/>
            <person name="Lindquist E.A."/>
            <person name="Lucas S."/>
            <person name="Salamov A.A."/>
            <person name="Bradshaw R.E."/>
            <person name="Ciuffetti L."/>
            <person name="Hamelin R.C."/>
            <person name="Kema G.H.J."/>
            <person name="Lawrence C."/>
            <person name="Scott J.A."/>
            <person name="Spatafora J.W."/>
            <person name="Turgeon B.G."/>
            <person name="de Wit P.J.G.M."/>
            <person name="Zhong S."/>
            <person name="Goodwin S.B."/>
            <person name="Grigoriev I.V."/>
        </authorList>
    </citation>
    <scope>NUCLEOTIDE SEQUENCE [LARGE SCALE GENOMIC DNA]</scope>
    <source>
        <strain evidence="5">ND90Pr / ATCC 201652</strain>
    </source>
</reference>
<reference evidence="5" key="2">
    <citation type="journal article" date="2013" name="PLoS Genet.">
        <title>Comparative genome structure, secondary metabolite, and effector coding capacity across Cochliobolus pathogens.</title>
        <authorList>
            <person name="Condon B.J."/>
            <person name="Leng Y."/>
            <person name="Wu D."/>
            <person name="Bushley K.E."/>
            <person name="Ohm R.A."/>
            <person name="Otillar R."/>
            <person name="Martin J."/>
            <person name="Schackwitz W."/>
            <person name="Grimwood J."/>
            <person name="MohdZainudin N."/>
            <person name="Xue C."/>
            <person name="Wang R."/>
            <person name="Manning V.A."/>
            <person name="Dhillon B."/>
            <person name="Tu Z.J."/>
            <person name="Steffenson B.J."/>
            <person name="Salamov A."/>
            <person name="Sun H."/>
            <person name="Lowry S."/>
            <person name="LaButti K."/>
            <person name="Han J."/>
            <person name="Copeland A."/>
            <person name="Lindquist E."/>
            <person name="Barry K."/>
            <person name="Schmutz J."/>
            <person name="Baker S.E."/>
            <person name="Ciuffetti L.M."/>
            <person name="Grigoriev I.V."/>
            <person name="Zhong S."/>
            <person name="Turgeon B.G."/>
        </authorList>
    </citation>
    <scope>NUCLEOTIDE SEQUENCE [LARGE SCALE GENOMIC DNA]</scope>
    <source>
        <strain evidence="5">ND90Pr / ATCC 201652</strain>
    </source>
</reference>
<dbReference type="AlphaFoldDB" id="M2SM57"/>
<feature type="compositionally biased region" description="Low complexity" evidence="2">
    <location>
        <begin position="39"/>
        <end position="56"/>
    </location>
</feature>
<feature type="region of interest" description="Disordered" evidence="2">
    <location>
        <begin position="39"/>
        <end position="72"/>
    </location>
</feature>
<evidence type="ECO:0000313" key="5">
    <source>
        <dbReference type="Proteomes" id="UP000016934"/>
    </source>
</evidence>
<dbReference type="HOGENOM" id="CLU_1981434_0_0_1"/>
<dbReference type="RefSeq" id="XP_007695914.1">
    <property type="nucleotide sequence ID" value="XM_007697724.1"/>
</dbReference>
<dbReference type="Proteomes" id="UP000016934">
    <property type="component" value="Unassembled WGS sequence"/>
</dbReference>
<dbReference type="EMBL" id="KB445638">
    <property type="protein sequence ID" value="EMD68258.1"/>
    <property type="molecule type" value="Genomic_DNA"/>
</dbReference>
<keyword evidence="1" id="KW-0862">Zinc</keyword>
<dbReference type="SUPFAM" id="SSF57850">
    <property type="entry name" value="RING/U-box"/>
    <property type="match status" value="1"/>
</dbReference>
<dbReference type="InterPro" id="IPR001841">
    <property type="entry name" value="Znf_RING"/>
</dbReference>
<accession>M2SM57</accession>
<dbReference type="KEGG" id="bsc:COCSADRAFT_270939"/>
<sequence length="149" mass="16669">MFDPPIKADFLAHGLVACPVPDEDLECPIYREQFISALSTPSDTTESDSTTSLVDSATDEYTTPPPEDAESRLPIRMPCCNNIFCHHCINLWLNSVNTCPTCRVQLFEGPEPEPELEPELSESTESETSDFEEEYDEGLNILMEFDTDG</sequence>
<evidence type="ECO:0000313" key="4">
    <source>
        <dbReference type="EMBL" id="EMD68258.1"/>
    </source>
</evidence>
<evidence type="ECO:0000256" key="1">
    <source>
        <dbReference type="PROSITE-ProRule" id="PRU00175"/>
    </source>
</evidence>
<proteinExistence type="predicted"/>
<dbReference type="GeneID" id="19135614"/>
<dbReference type="PROSITE" id="PS50089">
    <property type="entry name" value="ZF_RING_2"/>
    <property type="match status" value="1"/>
</dbReference>
<gene>
    <name evidence="4" type="ORF">COCSADRAFT_270939</name>
</gene>
<name>M2SM57_COCSN</name>
<evidence type="ECO:0000256" key="2">
    <source>
        <dbReference type="SAM" id="MobiDB-lite"/>
    </source>
</evidence>
<dbReference type="Pfam" id="PF13639">
    <property type="entry name" value="zf-RING_2"/>
    <property type="match status" value="1"/>
</dbReference>
<dbReference type="OrthoDB" id="3694173at2759"/>
<dbReference type="InterPro" id="IPR013083">
    <property type="entry name" value="Znf_RING/FYVE/PHD"/>
</dbReference>